<dbReference type="AlphaFoldDB" id="L0ABX0"/>
<keyword evidence="4 8" id="KW-0547">Nucleotide-binding</keyword>
<comment type="similarity">
    <text evidence="1 8 9">Belongs to the class-I aminoacyl-tRNA synthetase family.</text>
</comment>
<evidence type="ECO:0000256" key="8">
    <source>
        <dbReference type="HAMAP-Rule" id="MF_00140"/>
    </source>
</evidence>
<keyword evidence="5 8" id="KW-0067">ATP-binding</keyword>
<keyword evidence="7 8" id="KW-0030">Aminoacyl-tRNA synthetase</keyword>
<evidence type="ECO:0000256" key="7">
    <source>
        <dbReference type="ARBA" id="ARBA00023146"/>
    </source>
</evidence>
<dbReference type="HAMAP" id="MF_00140_A">
    <property type="entry name" value="Trp_tRNA_synth_A"/>
    <property type="match status" value="1"/>
</dbReference>
<evidence type="ECO:0000313" key="10">
    <source>
        <dbReference type="EMBL" id="AFZ70545.1"/>
    </source>
</evidence>
<organism evidence="10 11">
    <name type="scientific">Caldisphaera lagunensis (strain DSM 15908 / JCM 11604 / ANMR 0165 / IC-154)</name>
    <dbReference type="NCBI Taxonomy" id="1056495"/>
    <lineage>
        <taxon>Archaea</taxon>
        <taxon>Thermoproteota</taxon>
        <taxon>Thermoprotei</taxon>
        <taxon>Acidilobales</taxon>
        <taxon>Caldisphaeraceae</taxon>
        <taxon>Caldisphaera</taxon>
    </lineage>
</organism>
<comment type="function">
    <text evidence="8">Catalyzes the attachment of tryptophan to tRNA(Trp).</text>
</comment>
<dbReference type="KEGG" id="clg:Calag_0804"/>
<feature type="short sequence motif" description="'KMSKS' region" evidence="8">
    <location>
        <begin position="260"/>
        <end position="264"/>
    </location>
</feature>
<dbReference type="PANTHER" id="PTHR10055:SF5">
    <property type="entry name" value="TRYPTOPHAN--TRNA LIGASE"/>
    <property type="match status" value="1"/>
</dbReference>
<keyword evidence="6 8" id="KW-0648">Protein biosynthesis</keyword>
<dbReference type="GO" id="GO:0004830">
    <property type="term" value="F:tryptophan-tRNA ligase activity"/>
    <property type="evidence" value="ECO:0007669"/>
    <property type="project" value="UniProtKB-UniRule"/>
</dbReference>
<evidence type="ECO:0000256" key="3">
    <source>
        <dbReference type="ARBA" id="ARBA00022598"/>
    </source>
</evidence>
<dbReference type="FunCoup" id="L0ABX0">
    <property type="interactions" value="255"/>
</dbReference>
<dbReference type="FunFam" id="3.40.50.620:FF:000207">
    <property type="entry name" value="Tryptophan--tRNA ligase"/>
    <property type="match status" value="1"/>
</dbReference>
<comment type="catalytic activity">
    <reaction evidence="8">
        <text>tRNA(Trp) + L-tryptophan + ATP = L-tryptophyl-tRNA(Trp) + AMP + diphosphate + H(+)</text>
        <dbReference type="Rhea" id="RHEA:24080"/>
        <dbReference type="Rhea" id="RHEA-COMP:9671"/>
        <dbReference type="Rhea" id="RHEA-COMP:9705"/>
        <dbReference type="ChEBI" id="CHEBI:15378"/>
        <dbReference type="ChEBI" id="CHEBI:30616"/>
        <dbReference type="ChEBI" id="CHEBI:33019"/>
        <dbReference type="ChEBI" id="CHEBI:57912"/>
        <dbReference type="ChEBI" id="CHEBI:78442"/>
        <dbReference type="ChEBI" id="CHEBI:78535"/>
        <dbReference type="ChEBI" id="CHEBI:456215"/>
        <dbReference type="EC" id="6.1.1.2"/>
    </reaction>
</comment>
<dbReference type="NCBIfam" id="TIGR00233">
    <property type="entry name" value="trpS"/>
    <property type="match status" value="1"/>
</dbReference>
<name>L0ABX0_CALLD</name>
<dbReference type="NCBIfam" id="NF008925">
    <property type="entry name" value="PRK12285.1-2"/>
    <property type="match status" value="1"/>
</dbReference>
<evidence type="ECO:0000313" key="11">
    <source>
        <dbReference type="Proteomes" id="UP000010469"/>
    </source>
</evidence>
<evidence type="ECO:0000256" key="6">
    <source>
        <dbReference type="ARBA" id="ARBA00022917"/>
    </source>
</evidence>
<dbReference type="Pfam" id="PF00579">
    <property type="entry name" value="tRNA-synt_1b"/>
    <property type="match status" value="1"/>
</dbReference>
<dbReference type="EC" id="6.1.1.2" evidence="8"/>
<dbReference type="Proteomes" id="UP000010469">
    <property type="component" value="Chromosome"/>
</dbReference>
<dbReference type="InterPro" id="IPR014729">
    <property type="entry name" value="Rossmann-like_a/b/a_fold"/>
</dbReference>
<keyword evidence="2 8" id="KW-0963">Cytoplasm</keyword>
<evidence type="ECO:0000256" key="9">
    <source>
        <dbReference type="RuleBase" id="RU363036"/>
    </source>
</evidence>
<keyword evidence="3 8" id="KW-0436">Ligase</keyword>
<dbReference type="SUPFAM" id="SSF52374">
    <property type="entry name" value="Nucleotidylyl transferase"/>
    <property type="match status" value="1"/>
</dbReference>
<dbReference type="Gene3D" id="3.40.50.620">
    <property type="entry name" value="HUPs"/>
    <property type="match status" value="1"/>
</dbReference>
<dbReference type="GeneID" id="14212064"/>
<dbReference type="EMBL" id="CP003378">
    <property type="protein sequence ID" value="AFZ70545.1"/>
    <property type="molecule type" value="Genomic_DNA"/>
</dbReference>
<dbReference type="InParanoid" id="L0ABX0"/>
<dbReference type="OrthoDB" id="371821at2157"/>
<dbReference type="HOGENOM" id="CLU_032621_3_0_2"/>
<dbReference type="PANTHER" id="PTHR10055">
    <property type="entry name" value="TRYPTOPHANYL-TRNA SYNTHETASE"/>
    <property type="match status" value="1"/>
</dbReference>
<dbReference type="InterPro" id="IPR002306">
    <property type="entry name" value="Trp-tRNA-ligase"/>
</dbReference>
<protein>
    <recommendedName>
        <fullName evidence="8">Tryptophan--tRNA ligase</fullName>
        <ecNumber evidence="8">6.1.1.2</ecNumber>
    </recommendedName>
    <alternativeName>
        <fullName evidence="8">Tryptophanyl-tRNA synthetase</fullName>
        <shortName evidence="8">TrpRS</shortName>
    </alternativeName>
</protein>
<feature type="short sequence motif" description="'HIGH' region" evidence="8">
    <location>
        <begin position="83"/>
        <end position="91"/>
    </location>
</feature>
<dbReference type="InterPro" id="IPR020653">
    <property type="entry name" value="Tryptophan-tRNA-ligase_arc"/>
</dbReference>
<gene>
    <name evidence="8" type="primary">trpS</name>
    <name evidence="10" type="ordered locus">Calag_0804</name>
</gene>
<dbReference type="eggNOG" id="arCOG01887">
    <property type="taxonomic scope" value="Archaea"/>
</dbReference>
<keyword evidence="11" id="KW-1185">Reference proteome</keyword>
<dbReference type="PRINTS" id="PR01039">
    <property type="entry name" value="TRNASYNTHTRP"/>
</dbReference>
<reference evidence="11" key="1">
    <citation type="submission" date="2012-03" db="EMBL/GenBank/DDBJ databases">
        <title>Complete genome of Caldisphaera lagunensis DSM 15908.</title>
        <authorList>
            <person name="Lucas S."/>
            <person name="Copeland A."/>
            <person name="Lapidus A."/>
            <person name="Glavina del Rio T."/>
            <person name="Dalin E."/>
            <person name="Tice H."/>
            <person name="Bruce D."/>
            <person name="Goodwin L."/>
            <person name="Pitluck S."/>
            <person name="Peters L."/>
            <person name="Mikhailova N."/>
            <person name="Teshima H."/>
            <person name="Kyrpides N."/>
            <person name="Mavromatis K."/>
            <person name="Ivanova N."/>
            <person name="Brettin T."/>
            <person name="Detter J.C."/>
            <person name="Han C."/>
            <person name="Larimer F."/>
            <person name="Land M."/>
            <person name="Hauser L."/>
            <person name="Markowitz V."/>
            <person name="Cheng J.-F."/>
            <person name="Hugenholtz P."/>
            <person name="Woyke T."/>
            <person name="Wu D."/>
            <person name="Spring S."/>
            <person name="Schroeder M."/>
            <person name="Brambilla E."/>
            <person name="Klenk H.-P."/>
            <person name="Eisen J.A."/>
        </authorList>
    </citation>
    <scope>NUCLEOTIDE SEQUENCE [LARGE SCALE GENOMIC DNA]</scope>
    <source>
        <strain evidence="11">DSM 15908 / JCM 11604 / IC-154</strain>
    </source>
</reference>
<dbReference type="STRING" id="1056495.Calag_0804"/>
<dbReference type="GO" id="GO:0006436">
    <property type="term" value="P:tryptophanyl-tRNA aminoacylation"/>
    <property type="evidence" value="ECO:0007669"/>
    <property type="project" value="UniProtKB-UniRule"/>
</dbReference>
<evidence type="ECO:0000256" key="5">
    <source>
        <dbReference type="ARBA" id="ARBA00022840"/>
    </source>
</evidence>
<evidence type="ECO:0000256" key="2">
    <source>
        <dbReference type="ARBA" id="ARBA00022490"/>
    </source>
</evidence>
<evidence type="ECO:0000256" key="1">
    <source>
        <dbReference type="ARBA" id="ARBA00005594"/>
    </source>
</evidence>
<dbReference type="InterPro" id="IPR002305">
    <property type="entry name" value="aa-tRNA-synth_Ic"/>
</dbReference>
<comment type="subcellular location">
    <subcellularLocation>
        <location evidence="8">Cytoplasm</location>
    </subcellularLocation>
</comment>
<accession>L0ABX0</accession>
<dbReference type="GO" id="GO:0005737">
    <property type="term" value="C:cytoplasm"/>
    <property type="evidence" value="ECO:0007669"/>
    <property type="project" value="UniProtKB-SubCell"/>
</dbReference>
<proteinExistence type="inferred from homology"/>
<evidence type="ECO:0000256" key="4">
    <source>
        <dbReference type="ARBA" id="ARBA00022741"/>
    </source>
</evidence>
<dbReference type="GO" id="GO:0005524">
    <property type="term" value="F:ATP binding"/>
    <property type="evidence" value="ECO:0007669"/>
    <property type="project" value="UniProtKB-UniRule"/>
</dbReference>
<sequence length="376" mass="42894">MSEKNEIKLDPWGRPDIKDYSRLYDLFGIRPFNEVIDRMKKDNIELSPFIKRGIIFGHRDFDSKILKAIENKEKVAAMTGFMPSGRFHFGHMMTGLELIYFQKLGFKIFVGLADAEAYAVRHLPRKDLIRIGIEEYVANLIALGLDPKETEFYFQTNRKGSYHSLIQLFSSKITFNELEAIYGDITPGKIVSALTQAADILHPQLPEYGEYKHVVVPVGADQDPHLRLTRDLADRFKGDLDLEPPASIYHRLIRGLDGGKMSSSKPDVTIFLTDPIDQAKKKFMSSLTGGRNTAEEQRRLGGEPEKCPVYDLYLYHLVPDDVELTDIYKRCKSGSMLCGECKLFGSARLEKFLTEHQKKLEKAKDIAWSIVEIPKI</sequence>
<dbReference type="RefSeq" id="WP_015232442.1">
    <property type="nucleotide sequence ID" value="NC_019791.1"/>
</dbReference>
<dbReference type="Gene3D" id="1.10.240.10">
    <property type="entry name" value="Tyrosyl-Transfer RNA Synthetase"/>
    <property type="match status" value="1"/>
</dbReference>